<organism evidence="2">
    <name type="scientific">Timema cristinae</name>
    <name type="common">Walking stick</name>
    <dbReference type="NCBI Taxonomy" id="61476"/>
    <lineage>
        <taxon>Eukaryota</taxon>
        <taxon>Metazoa</taxon>
        <taxon>Ecdysozoa</taxon>
        <taxon>Arthropoda</taxon>
        <taxon>Hexapoda</taxon>
        <taxon>Insecta</taxon>
        <taxon>Pterygota</taxon>
        <taxon>Neoptera</taxon>
        <taxon>Polyneoptera</taxon>
        <taxon>Phasmatodea</taxon>
        <taxon>Timematodea</taxon>
        <taxon>Timematoidea</taxon>
        <taxon>Timematidae</taxon>
        <taxon>Timema</taxon>
    </lineage>
</organism>
<keyword evidence="1" id="KW-0812">Transmembrane</keyword>
<dbReference type="GO" id="GO:0010008">
    <property type="term" value="C:endosome membrane"/>
    <property type="evidence" value="ECO:0007669"/>
    <property type="project" value="TreeGrafter"/>
</dbReference>
<dbReference type="EMBL" id="OC317452">
    <property type="protein sequence ID" value="CAD7396974.1"/>
    <property type="molecule type" value="Genomic_DNA"/>
</dbReference>
<sequence length="427" mass="48360">MKFVLISSNTTVEDFYKWSSNSTTALGYYYLNTFDDLMTSGVTLFELTIVNNWFILMNSYAVMVSPWSRGYFMLFYLFTMVVLTIVVASVLEAFRFRIQYKRQTTKREEEKMLHEEVHLKWEEMQSWVQDFQLLERLRADLIVGRNAAKKTSKLSKAKTTGHFRSDCPKLKGKKQQNNSIRKANVAEASDDEFSLTVLTSVACDGSVWLLDSGATEHMIISKMDANGLKVVFEKGNTTTLKGNIFVAAATRYGKVYTMSLSPCEKACAGVASSIVASSDLWHKRLGDIGKTGLVHLKRLPSSVARLANALDELNSTAEDGKIEDRILSAIMNITKIIEHGTATFIGCRPRNREVLQRRMYRTEIEEWMREADMAERHQLTEHTKSDIDMPSGVDHPSMILCTFNHVTPLRLTVTQSGVDVGQMLPQR</sequence>
<reference evidence="2" key="1">
    <citation type="submission" date="2020-11" db="EMBL/GenBank/DDBJ databases">
        <authorList>
            <person name="Tran Van P."/>
        </authorList>
    </citation>
    <scope>NUCLEOTIDE SEQUENCE</scope>
</reference>
<proteinExistence type="predicted"/>
<evidence type="ECO:0000313" key="2">
    <source>
        <dbReference type="EMBL" id="CAD7396974.1"/>
    </source>
</evidence>
<dbReference type="PANTHER" id="PTHR46474:SF1">
    <property type="entry name" value="TWO PORE CHANNEL PROTEIN 1"/>
    <property type="match status" value="1"/>
</dbReference>
<name>A0A7R9GW38_TIMCR</name>
<evidence type="ECO:0000256" key="1">
    <source>
        <dbReference type="SAM" id="Phobius"/>
    </source>
</evidence>
<dbReference type="GO" id="GO:0005765">
    <property type="term" value="C:lysosomal membrane"/>
    <property type="evidence" value="ECO:0007669"/>
    <property type="project" value="InterPro"/>
</dbReference>
<dbReference type="PANTHER" id="PTHR46474">
    <property type="entry name" value="TWO PORE CALCIUM CHANNEL PROTEIN 1"/>
    <property type="match status" value="1"/>
</dbReference>
<gene>
    <name evidence="2" type="ORF">TCEB3V08_LOCUS3864</name>
</gene>
<keyword evidence="1" id="KW-0472">Membrane</keyword>
<dbReference type="GO" id="GO:0022832">
    <property type="term" value="F:voltage-gated channel activity"/>
    <property type="evidence" value="ECO:0007669"/>
    <property type="project" value="InterPro"/>
</dbReference>
<dbReference type="Gene3D" id="1.10.287.70">
    <property type="match status" value="1"/>
</dbReference>
<keyword evidence="1" id="KW-1133">Transmembrane helix</keyword>
<accession>A0A7R9GW38</accession>
<dbReference type="AlphaFoldDB" id="A0A7R9GW38"/>
<dbReference type="InterPro" id="IPR028801">
    <property type="entry name" value="TPC1_animal"/>
</dbReference>
<feature type="transmembrane region" description="Helical" evidence="1">
    <location>
        <begin position="73"/>
        <end position="94"/>
    </location>
</feature>
<protein>
    <submittedName>
        <fullName evidence="2">Uncharacterized protein</fullName>
    </submittedName>
</protein>